<dbReference type="InterPro" id="IPR011677">
    <property type="entry name" value="TCTN1-3_dom"/>
</dbReference>
<dbReference type="EMBL" id="JWZX01003248">
    <property type="protein sequence ID" value="KOO22817.1"/>
    <property type="molecule type" value="Genomic_DNA"/>
</dbReference>
<gene>
    <name evidence="2" type="ORF">Ctob_009223</name>
</gene>
<keyword evidence="3" id="KW-1185">Reference proteome</keyword>
<reference evidence="3" key="1">
    <citation type="journal article" date="2015" name="PLoS Genet.">
        <title>Genome Sequence and Transcriptome Analyses of Chrysochromulina tobin: Metabolic Tools for Enhanced Algal Fitness in the Prominent Order Prymnesiales (Haptophyceae).</title>
        <authorList>
            <person name="Hovde B.T."/>
            <person name="Deodato C.R."/>
            <person name="Hunsperger H.M."/>
            <person name="Ryken S.A."/>
            <person name="Yost W."/>
            <person name="Jha R.K."/>
            <person name="Patterson J."/>
            <person name="Monnat R.J. Jr."/>
            <person name="Barlow S.B."/>
            <person name="Starkenburg S.R."/>
            <person name="Cattolico R.A."/>
        </authorList>
    </citation>
    <scope>NUCLEOTIDE SEQUENCE</scope>
    <source>
        <strain evidence="3">CCMP291</strain>
    </source>
</reference>
<organism evidence="2 3">
    <name type="scientific">Chrysochromulina tobinii</name>
    <dbReference type="NCBI Taxonomy" id="1460289"/>
    <lineage>
        <taxon>Eukaryota</taxon>
        <taxon>Haptista</taxon>
        <taxon>Haptophyta</taxon>
        <taxon>Prymnesiophyceae</taxon>
        <taxon>Prymnesiales</taxon>
        <taxon>Chrysochromulinaceae</taxon>
        <taxon>Chrysochromulina</taxon>
    </lineage>
</organism>
<dbReference type="GO" id="GO:0035869">
    <property type="term" value="C:ciliary transition zone"/>
    <property type="evidence" value="ECO:0007669"/>
    <property type="project" value="TreeGrafter"/>
</dbReference>
<name>A0A0M0J8Y6_9EUKA</name>
<dbReference type="GO" id="GO:0060271">
    <property type="term" value="P:cilium assembly"/>
    <property type="evidence" value="ECO:0007669"/>
    <property type="project" value="TreeGrafter"/>
</dbReference>
<protein>
    <submittedName>
        <fullName evidence="2">Tectonic-like protein</fullName>
    </submittedName>
</protein>
<sequence>MIDAQFGFYSTLEEASSQEVGRYELRDPVKGDGCISAASTDGCTSIFDFQLPAVAPDGGCGGKQLLPFLVGVQAFACDLGETGATLESVCSNTLNASFLSRIKIYKQPSGGAPADVRFVMTGSSVPGSAPVGSSYVPGQCSNAMVLYQLRLVVSPAGAIENVTVYVHFDTLTEANWRNATPIFGAAFEYSQAAGVTRETSGRPGYQRGLPLLVADPTGIGLRVNGLQLLPRTPMGECSTTGTHGATQVLWREATAVTCTTRLTASDFPGWCQPIPNPDPNVFTQPLLASLNVTSDPMSRLERVLDIGVYGDSHPSTTADWMPLRVRFDGDGSPSRYFANVPAGPRCENVVAGIHLRVLYTKVGSYSAPIEKVVGAELVLEQRTVPIARCRGLVENVENCMTTVSVTATTTFVEYDATRFDFVPESPTIIPRLPYDFFYPFN</sequence>
<dbReference type="OrthoDB" id="2104337at2759"/>
<evidence type="ECO:0000313" key="3">
    <source>
        <dbReference type="Proteomes" id="UP000037460"/>
    </source>
</evidence>
<dbReference type="Proteomes" id="UP000037460">
    <property type="component" value="Unassembled WGS sequence"/>
</dbReference>
<feature type="domain" description="Tectonic-1-3" evidence="1">
    <location>
        <begin position="200"/>
        <end position="385"/>
    </location>
</feature>
<evidence type="ECO:0000259" key="1">
    <source>
        <dbReference type="Pfam" id="PF07773"/>
    </source>
</evidence>
<accession>A0A0M0J8Y6</accession>
<evidence type="ECO:0000313" key="2">
    <source>
        <dbReference type="EMBL" id="KOO22817.1"/>
    </source>
</evidence>
<proteinExistence type="predicted"/>
<dbReference type="PANTHER" id="PTHR14611">
    <property type="entry name" value="TECTONIC FAMILY MEMBER"/>
    <property type="match status" value="1"/>
</dbReference>
<comment type="caution">
    <text evidence="2">The sequence shown here is derived from an EMBL/GenBank/DDBJ whole genome shotgun (WGS) entry which is preliminary data.</text>
</comment>
<dbReference type="Pfam" id="PF07773">
    <property type="entry name" value="TCTN_DUF1619"/>
    <property type="match status" value="1"/>
</dbReference>
<dbReference type="PANTHER" id="PTHR14611:SF2">
    <property type="entry name" value="TECTONIC"/>
    <property type="match status" value="1"/>
</dbReference>
<dbReference type="AlphaFoldDB" id="A0A0M0J8Y6"/>
<dbReference type="InterPro" id="IPR040354">
    <property type="entry name" value="TCTN1-3"/>
</dbReference>